<evidence type="ECO:0000256" key="3">
    <source>
        <dbReference type="ARBA" id="ARBA00023239"/>
    </source>
</evidence>
<dbReference type="Pfam" id="PF01397">
    <property type="entry name" value="Terpene_synth"/>
    <property type="match status" value="1"/>
</dbReference>
<keyword evidence="3" id="KW-0456">Lyase</keyword>
<name>A0A8K1B0K9_9ROSI</name>
<reference evidence="5" key="1">
    <citation type="submission" date="2021-02" db="EMBL/GenBank/DDBJ databases">
        <authorList>
            <person name="Yin Q.X."/>
            <person name="Jiang S.L."/>
            <person name="Li D.X."/>
            <person name="Yang R."/>
            <person name="Huang H.L."/>
            <person name="Tang Q."/>
            <person name="Wang Y."/>
            <person name="Chen Z."/>
        </authorList>
    </citation>
    <scope>NUCLEOTIDE SEQUENCE</scope>
</reference>
<dbReference type="PANTHER" id="PTHR31225:SF0">
    <property type="entry name" value="S-(+)-LINALOOL SYNTHASE, CHLOROPLASTIC"/>
    <property type="match status" value="1"/>
</dbReference>
<dbReference type="InterPro" id="IPR050148">
    <property type="entry name" value="Terpene_synthase-like"/>
</dbReference>
<evidence type="ECO:0000256" key="2">
    <source>
        <dbReference type="ARBA" id="ARBA00022842"/>
    </source>
</evidence>
<organism evidence="5">
    <name type="scientific">Juglans sigillata</name>
    <dbReference type="NCBI Taxonomy" id="224355"/>
    <lineage>
        <taxon>Eukaryota</taxon>
        <taxon>Viridiplantae</taxon>
        <taxon>Streptophyta</taxon>
        <taxon>Embryophyta</taxon>
        <taxon>Tracheophyta</taxon>
        <taxon>Spermatophyta</taxon>
        <taxon>Magnoliopsida</taxon>
        <taxon>eudicotyledons</taxon>
        <taxon>Gunneridae</taxon>
        <taxon>Pentapetalae</taxon>
        <taxon>rosids</taxon>
        <taxon>fabids</taxon>
        <taxon>Fagales</taxon>
        <taxon>Juglandaceae</taxon>
        <taxon>Juglans</taxon>
    </lineage>
</organism>
<dbReference type="GO" id="GO:0016114">
    <property type="term" value="P:terpenoid biosynthetic process"/>
    <property type="evidence" value="ECO:0007669"/>
    <property type="project" value="InterPro"/>
</dbReference>
<proteinExistence type="evidence at transcript level"/>
<dbReference type="EMBL" id="MW585166">
    <property type="protein sequence ID" value="QWQ79345.1"/>
    <property type="molecule type" value="mRNA"/>
</dbReference>
<evidence type="ECO:0000313" key="5">
    <source>
        <dbReference type="EMBL" id="QWQ79345.1"/>
    </source>
</evidence>
<protein>
    <submittedName>
        <fullName evidence="5">TPS68</fullName>
    </submittedName>
</protein>
<accession>A0A8K1B0K9</accession>
<keyword evidence="2" id="KW-0460">Magnesium</keyword>
<dbReference type="InterPro" id="IPR036965">
    <property type="entry name" value="Terpene_synth_N_sf"/>
</dbReference>
<dbReference type="PANTHER" id="PTHR31225">
    <property type="entry name" value="OS04G0344100 PROTEIN-RELATED"/>
    <property type="match status" value="1"/>
</dbReference>
<comment type="cofactor">
    <cofactor evidence="1">
        <name>Mg(2+)</name>
        <dbReference type="ChEBI" id="CHEBI:18420"/>
    </cofactor>
</comment>
<dbReference type="InterPro" id="IPR001906">
    <property type="entry name" value="Terpene_synth_N"/>
</dbReference>
<feature type="domain" description="Terpene synthase N-terminal" evidence="4">
    <location>
        <begin position="1"/>
        <end position="60"/>
    </location>
</feature>
<evidence type="ECO:0000256" key="1">
    <source>
        <dbReference type="ARBA" id="ARBA00001946"/>
    </source>
</evidence>
<sequence>MIDVVQRLSIDHYFQEEIDEILRRQYVKYVTDPGDCGHEALQEAALSFRLLRQRGYYVPAGEL</sequence>
<dbReference type="InterPro" id="IPR008930">
    <property type="entry name" value="Terpenoid_cyclase/PrenylTrfase"/>
</dbReference>
<dbReference type="SUPFAM" id="SSF48239">
    <property type="entry name" value="Terpenoid cyclases/Protein prenyltransferases"/>
    <property type="match status" value="1"/>
</dbReference>
<dbReference type="GO" id="GO:0010333">
    <property type="term" value="F:terpene synthase activity"/>
    <property type="evidence" value="ECO:0007669"/>
    <property type="project" value="InterPro"/>
</dbReference>
<evidence type="ECO:0000259" key="4">
    <source>
        <dbReference type="Pfam" id="PF01397"/>
    </source>
</evidence>
<dbReference type="Gene3D" id="1.50.10.130">
    <property type="entry name" value="Terpene synthase, N-terminal domain"/>
    <property type="match status" value="1"/>
</dbReference>
<dbReference type="AlphaFoldDB" id="A0A8K1B0K9"/>